<evidence type="ECO:0000313" key="3">
    <source>
        <dbReference type="EMBL" id="CAG9318143.1"/>
    </source>
</evidence>
<evidence type="ECO:0000313" key="4">
    <source>
        <dbReference type="Proteomes" id="UP001162131"/>
    </source>
</evidence>
<evidence type="ECO:0008006" key="5">
    <source>
        <dbReference type="Google" id="ProtNLM"/>
    </source>
</evidence>
<reference evidence="3" key="1">
    <citation type="submission" date="2021-09" db="EMBL/GenBank/DDBJ databases">
        <authorList>
            <consortium name="AG Swart"/>
            <person name="Singh M."/>
            <person name="Singh A."/>
            <person name="Seah K."/>
            <person name="Emmerich C."/>
        </authorList>
    </citation>
    <scope>NUCLEOTIDE SEQUENCE</scope>
    <source>
        <strain evidence="3">ATCC30299</strain>
    </source>
</reference>
<protein>
    <recommendedName>
        <fullName evidence="5">Translin-associated factor X-interacting protein 1 N-terminal domain-containing protein</fullName>
    </recommendedName>
</protein>
<keyword evidence="4" id="KW-1185">Reference proteome</keyword>
<evidence type="ECO:0000256" key="2">
    <source>
        <dbReference type="SAM" id="MobiDB-lite"/>
    </source>
</evidence>
<keyword evidence="1" id="KW-0175">Coiled coil</keyword>
<evidence type="ECO:0000256" key="1">
    <source>
        <dbReference type="SAM" id="Coils"/>
    </source>
</evidence>
<feature type="compositionally biased region" description="Basic and acidic residues" evidence="2">
    <location>
        <begin position="344"/>
        <end position="353"/>
    </location>
</feature>
<feature type="region of interest" description="Disordered" evidence="2">
    <location>
        <begin position="39"/>
        <end position="59"/>
    </location>
</feature>
<feature type="region of interest" description="Disordered" evidence="2">
    <location>
        <begin position="1"/>
        <end position="25"/>
    </location>
</feature>
<gene>
    <name evidence="3" type="ORF">BSTOLATCC_MIC20625</name>
</gene>
<feature type="region of interest" description="Disordered" evidence="2">
    <location>
        <begin position="334"/>
        <end position="353"/>
    </location>
</feature>
<name>A0AAU9IWR5_9CILI</name>
<dbReference type="Proteomes" id="UP001162131">
    <property type="component" value="Unassembled WGS sequence"/>
</dbReference>
<comment type="caution">
    <text evidence="3">The sequence shown here is derived from an EMBL/GenBank/DDBJ whole genome shotgun (WGS) entry which is preliminary data.</text>
</comment>
<proteinExistence type="predicted"/>
<sequence>MKSVRKTFDSYSKQHSPDLEDSSSQQLIHPKFLNFQYVNKPKRESSKSPANTKNFYIEGKSKGNKSNSIANKIRNVGISPAGSFTQRIAIKNVIDKSLTLTKIGKHDSNQFILSKNRTKVINSIKSIDLDKLTQFKDQINHLKHFNSLKTGLRMNFERIRGKSIPKWDCMNNLNAKLKENPDNLKDLINSFSELNEIVGKFLKVMNDQEAVVLELLWRCVIIQLDIGLTKLYKSSNTTPRDYSPAVNNIELKLNDEAEQIKKTKEQLNNLLWQEEKIPKKEIVKLEDNFLVAKYDVDCVINTQNLAHKLTEMKGQLKEIDNLFEKNKFFSESYKVGESQWENSQDSRNEQNKT</sequence>
<accession>A0AAU9IWR5</accession>
<dbReference type="EMBL" id="CAJZBQ010000020">
    <property type="protein sequence ID" value="CAG9318143.1"/>
    <property type="molecule type" value="Genomic_DNA"/>
</dbReference>
<dbReference type="AlphaFoldDB" id="A0AAU9IWR5"/>
<organism evidence="3 4">
    <name type="scientific">Blepharisma stoltei</name>
    <dbReference type="NCBI Taxonomy" id="1481888"/>
    <lineage>
        <taxon>Eukaryota</taxon>
        <taxon>Sar</taxon>
        <taxon>Alveolata</taxon>
        <taxon>Ciliophora</taxon>
        <taxon>Postciliodesmatophora</taxon>
        <taxon>Heterotrichea</taxon>
        <taxon>Heterotrichida</taxon>
        <taxon>Blepharismidae</taxon>
        <taxon>Blepharisma</taxon>
    </lineage>
</organism>
<feature type="coiled-coil region" evidence="1">
    <location>
        <begin position="246"/>
        <end position="273"/>
    </location>
</feature>